<accession>A0A1H3QQM9</accession>
<evidence type="ECO:0000313" key="3">
    <source>
        <dbReference type="EMBL" id="SDZ15902.1"/>
    </source>
</evidence>
<dbReference type="Proteomes" id="UP000198891">
    <property type="component" value="Unassembled WGS sequence"/>
</dbReference>
<feature type="compositionally biased region" description="Polar residues" evidence="1">
    <location>
        <begin position="55"/>
        <end position="66"/>
    </location>
</feature>
<dbReference type="OrthoDB" id="9811665at2"/>
<keyword evidence="4" id="KW-1185">Reference proteome</keyword>
<sequence length="293" mass="32133">MSQHSSAGWFPDPFGRHEHRYWDGYQWTEHVGSAGTQAVDAPTPAMPLPTATHANQPTGQAGTSTPVDKGVQRQVRKLGVADAARAGGGTLFTEPLLVVNQKAKLFERKAEYSVFNQHGRKVGGVRQFGSSMSRMAVGRDNATKRFQIVDEAGRPILTLTRPATVLKSTVSVMREDGTHVGQIVQENFGVLASVLGGRFNVRFRMEADGETLGTINAESWQAWDFSIQDPHGSEIARITKTWAGFSKEMFTKADNYVLQMHRSLEDPLLTLVVSAALAVDTVLKQDGDNRRGR</sequence>
<gene>
    <name evidence="3" type="ORF">SAMN05216554_2695</name>
</gene>
<dbReference type="Gene3D" id="2.40.160.200">
    <property type="entry name" value="LURP1-related"/>
    <property type="match status" value="1"/>
</dbReference>
<dbReference type="GO" id="GO:0017128">
    <property type="term" value="F:phospholipid scramblase activity"/>
    <property type="evidence" value="ECO:0007669"/>
    <property type="project" value="InterPro"/>
</dbReference>
<dbReference type="PANTHER" id="PTHR23248">
    <property type="entry name" value="PHOSPHOLIPID SCRAMBLASE-RELATED"/>
    <property type="match status" value="1"/>
</dbReference>
<reference evidence="3 4" key="1">
    <citation type="submission" date="2016-10" db="EMBL/GenBank/DDBJ databases">
        <authorList>
            <person name="de Groot N.N."/>
        </authorList>
    </citation>
    <scope>NUCLEOTIDE SEQUENCE [LARGE SCALE GENOMIC DNA]</scope>
    <source>
        <strain evidence="3 4">CGMCC 4.3491</strain>
    </source>
</reference>
<dbReference type="InterPro" id="IPR018929">
    <property type="entry name" value="DUF2510"/>
</dbReference>
<evidence type="ECO:0000259" key="2">
    <source>
        <dbReference type="Pfam" id="PF10708"/>
    </source>
</evidence>
<feature type="domain" description="DUF2510" evidence="2">
    <location>
        <begin position="7"/>
        <end position="38"/>
    </location>
</feature>
<evidence type="ECO:0000256" key="1">
    <source>
        <dbReference type="SAM" id="MobiDB-lite"/>
    </source>
</evidence>
<dbReference type="Pfam" id="PF03803">
    <property type="entry name" value="Scramblase"/>
    <property type="match status" value="1"/>
</dbReference>
<dbReference type="InterPro" id="IPR038595">
    <property type="entry name" value="LOR_sf"/>
</dbReference>
<dbReference type="InterPro" id="IPR025659">
    <property type="entry name" value="Tubby-like_C"/>
</dbReference>
<organism evidence="3 4">
    <name type="scientific">Herbiconiux ginsengi</name>
    <dbReference type="NCBI Taxonomy" id="381665"/>
    <lineage>
        <taxon>Bacteria</taxon>
        <taxon>Bacillati</taxon>
        <taxon>Actinomycetota</taxon>
        <taxon>Actinomycetes</taxon>
        <taxon>Micrococcales</taxon>
        <taxon>Microbacteriaceae</taxon>
        <taxon>Herbiconiux</taxon>
    </lineage>
</organism>
<dbReference type="AlphaFoldDB" id="A0A1H3QQM9"/>
<dbReference type="STRING" id="381665.SAMN05216554_2695"/>
<dbReference type="RefSeq" id="WP_092554489.1">
    <property type="nucleotide sequence ID" value="NZ_FNPZ01000002.1"/>
</dbReference>
<dbReference type="GO" id="GO:0005886">
    <property type="term" value="C:plasma membrane"/>
    <property type="evidence" value="ECO:0007669"/>
    <property type="project" value="TreeGrafter"/>
</dbReference>
<dbReference type="SUPFAM" id="SSF54518">
    <property type="entry name" value="Tubby C-terminal domain-like"/>
    <property type="match status" value="1"/>
</dbReference>
<dbReference type="PANTHER" id="PTHR23248:SF9">
    <property type="entry name" value="PHOSPHOLIPID SCRAMBLASE"/>
    <property type="match status" value="1"/>
</dbReference>
<dbReference type="EMBL" id="FNPZ01000002">
    <property type="protein sequence ID" value="SDZ15902.1"/>
    <property type="molecule type" value="Genomic_DNA"/>
</dbReference>
<evidence type="ECO:0000313" key="4">
    <source>
        <dbReference type="Proteomes" id="UP000198891"/>
    </source>
</evidence>
<feature type="region of interest" description="Disordered" evidence="1">
    <location>
        <begin position="37"/>
        <end position="70"/>
    </location>
</feature>
<name>A0A1H3QQM9_9MICO</name>
<protein>
    <submittedName>
        <fullName evidence="3">Uncharacterized protein YxjI</fullName>
    </submittedName>
</protein>
<proteinExistence type="predicted"/>
<dbReference type="InterPro" id="IPR005552">
    <property type="entry name" value="Scramblase"/>
</dbReference>
<dbReference type="Pfam" id="PF10708">
    <property type="entry name" value="DUF2510"/>
    <property type="match status" value="1"/>
</dbReference>